<dbReference type="Pfam" id="PF09834">
    <property type="entry name" value="DUF2061"/>
    <property type="match status" value="2"/>
</dbReference>
<evidence type="ECO:0000313" key="2">
    <source>
        <dbReference type="EMBL" id="TQD40749.1"/>
    </source>
</evidence>
<dbReference type="EMBL" id="VIAR01000001">
    <property type="protein sequence ID" value="TQD40749.1"/>
    <property type="molecule type" value="Genomic_DNA"/>
</dbReference>
<dbReference type="OrthoDB" id="197461at2"/>
<keyword evidence="3" id="KW-1185">Reference proteome</keyword>
<reference evidence="2 3" key="1">
    <citation type="submission" date="2019-06" db="EMBL/GenBank/DDBJ databases">
        <title>Flavibacter putida gen. nov., sp. nov., a novel marine bacterium of the family Flavobacteriaceae isolated from coastal seawater.</title>
        <authorList>
            <person name="Feng X."/>
        </authorList>
    </citation>
    <scope>NUCLEOTIDE SEQUENCE [LARGE SCALE GENOMIC DNA]</scope>
    <source>
        <strain evidence="2 3">PLHSN227</strain>
    </source>
</reference>
<dbReference type="InterPro" id="IPR018638">
    <property type="entry name" value="DUF2061_membrane"/>
</dbReference>
<feature type="domain" description="DUF2061" evidence="1">
    <location>
        <begin position="11"/>
        <end position="61"/>
    </location>
</feature>
<feature type="domain" description="DUF2061" evidence="1">
    <location>
        <begin position="80"/>
        <end position="130"/>
    </location>
</feature>
<evidence type="ECO:0000313" key="3">
    <source>
        <dbReference type="Proteomes" id="UP000317169"/>
    </source>
</evidence>
<organism evidence="2 3">
    <name type="scientific">Haloflavibacter putidus</name>
    <dbReference type="NCBI Taxonomy" id="2576776"/>
    <lineage>
        <taxon>Bacteria</taxon>
        <taxon>Pseudomonadati</taxon>
        <taxon>Bacteroidota</taxon>
        <taxon>Flavobacteriia</taxon>
        <taxon>Flavobacteriales</taxon>
        <taxon>Flavobacteriaceae</taxon>
        <taxon>Haloflavibacter</taxon>
    </lineage>
</organism>
<dbReference type="Proteomes" id="UP000317169">
    <property type="component" value="Unassembled WGS sequence"/>
</dbReference>
<dbReference type="RefSeq" id="WP_141420480.1">
    <property type="nucleotide sequence ID" value="NZ_VIAR01000001.1"/>
</dbReference>
<comment type="caution">
    <text evidence="2">The sequence shown here is derived from an EMBL/GenBank/DDBJ whole genome shotgun (WGS) entry which is preliminary data.</text>
</comment>
<dbReference type="AlphaFoldDB" id="A0A507ZTL2"/>
<protein>
    <submittedName>
        <fullName evidence="2">DUF2061 domain-containing protein</fullName>
    </submittedName>
</protein>
<gene>
    <name evidence="2" type="ORF">FKR84_01855</name>
</gene>
<accession>A0A507ZTL2</accession>
<name>A0A507ZTL2_9FLAO</name>
<proteinExistence type="predicted"/>
<evidence type="ECO:0000259" key="1">
    <source>
        <dbReference type="Pfam" id="PF09834"/>
    </source>
</evidence>
<sequence>MNRKISQKRHIAKTITWRVVGTIDTILITWLVSGDIMIGLGVGSSETISKIILYYLHERLWVRVNLKKLLGSQESKVRHITKTITWRIIGTTDTIILAWVISGNPYTGLKVGFIEVISKMLLYYLHERAWYKIDYGLKYERSSEEEEAEKQHEH</sequence>